<dbReference type="Proteomes" id="UP001595973">
    <property type="component" value="Unassembled WGS sequence"/>
</dbReference>
<keyword evidence="2" id="KW-1185">Reference proteome</keyword>
<accession>A0ABV9KFE4</accession>
<evidence type="ECO:0000313" key="1">
    <source>
        <dbReference type="EMBL" id="MFC4668824.1"/>
    </source>
</evidence>
<reference evidence="2" key="1">
    <citation type="journal article" date="2019" name="Int. J. Syst. Evol. Microbiol.">
        <title>The Global Catalogue of Microorganisms (GCM) 10K type strain sequencing project: providing services to taxonomists for standard genome sequencing and annotation.</title>
        <authorList>
            <consortium name="The Broad Institute Genomics Platform"/>
            <consortium name="The Broad Institute Genome Sequencing Center for Infectious Disease"/>
            <person name="Wu L."/>
            <person name="Ma J."/>
        </authorList>
    </citation>
    <scope>NUCLEOTIDE SEQUENCE [LARGE SCALE GENOMIC DNA]</scope>
    <source>
        <strain evidence="2">CGMCC 4.7283</strain>
    </source>
</reference>
<protein>
    <submittedName>
        <fullName evidence="1">Uncharacterized protein</fullName>
    </submittedName>
</protein>
<evidence type="ECO:0000313" key="2">
    <source>
        <dbReference type="Proteomes" id="UP001595973"/>
    </source>
</evidence>
<proteinExistence type="predicted"/>
<organism evidence="1 2">
    <name type="scientific">Seohaeicola nanhaiensis</name>
    <dbReference type="NCBI Taxonomy" id="1387282"/>
    <lineage>
        <taxon>Bacteria</taxon>
        <taxon>Pseudomonadati</taxon>
        <taxon>Pseudomonadota</taxon>
        <taxon>Alphaproteobacteria</taxon>
        <taxon>Rhodobacterales</taxon>
        <taxon>Roseobacteraceae</taxon>
        <taxon>Seohaeicola</taxon>
    </lineage>
</organism>
<comment type="caution">
    <text evidence="1">The sequence shown here is derived from an EMBL/GenBank/DDBJ whole genome shotgun (WGS) entry which is preliminary data.</text>
</comment>
<dbReference type="EMBL" id="JBHSGI010000005">
    <property type="protein sequence ID" value="MFC4668824.1"/>
    <property type="molecule type" value="Genomic_DNA"/>
</dbReference>
<name>A0ABV9KFE4_9RHOB</name>
<sequence>MRMRFDFPDPEPATPRGGAPVGYLREMSALEQAAILCLRGWCDSTAKGQIANSFRLSMEPDAAEDAIADLDALMSTAVGAARRPLMRHDLTCRCVGGDECAFAQLMAAAAQQDREEATLFACTLMRGPAAFEVVRLAGSFGPALMRMAHTPATGLSSPSPSAFKH</sequence>
<gene>
    <name evidence="1" type="ORF">ACFO5X_09680</name>
</gene>